<sequence length="472" mass="52932">MSYPTPAEAGIIADAEKLMVDTMARYDPSHDAFHVQRVRKNALQLAHSLSAQPGARKPDLLTVELAALLHDVLDKKYVSADEAADPYGFFLPFFEAAGKKHGIDLIKDGRAQLIAKIVTNVSWSTEKKLRQAGLIEDWHRECVELHCVQDADRLDAIGAFARTSPLHTPASDPRHDDTAIQHFYDKLLHIREQLKTERGKQLAEKRHRLDGTPTQRSIDGPSVWVTCVRGKERQAVGELYDLFGQLASELWPDSSLTTGGASIAEDSDDDADSDIEKAIAKEVSSMKRPRKEQRFVVILSCKSPVDPVLLVTKHVGNVLEKGVTHTRYTQRLSPISATCSTNLQEMKTMLIRLLQPFLSADEEKVFSYKIELRTRNHNTLSRPQIVQELATCVPAQHKVNLEDPEVFILVEIFKSTCGMSIVRDYYRLQKFNVMEIAKTEEPGFKPNEGRISQVTKSKESVTKEGLNTIADV</sequence>
<organism evidence="3 4">
    <name type="scientific">Hermanssonia centrifuga</name>
    <dbReference type="NCBI Taxonomy" id="98765"/>
    <lineage>
        <taxon>Eukaryota</taxon>
        <taxon>Fungi</taxon>
        <taxon>Dikarya</taxon>
        <taxon>Basidiomycota</taxon>
        <taxon>Agaricomycotina</taxon>
        <taxon>Agaricomycetes</taxon>
        <taxon>Polyporales</taxon>
        <taxon>Meruliaceae</taxon>
        <taxon>Hermanssonia</taxon>
    </lineage>
</organism>
<protein>
    <recommendedName>
        <fullName evidence="2">THUMP domain-containing protein</fullName>
    </recommendedName>
</protein>
<dbReference type="AlphaFoldDB" id="A0A2R6NX53"/>
<feature type="domain" description="THUMP" evidence="2">
    <location>
        <begin position="317"/>
        <end position="423"/>
    </location>
</feature>
<gene>
    <name evidence="3" type="ORF">PHLCEN_2v7188</name>
</gene>
<reference evidence="3 4" key="1">
    <citation type="submission" date="2018-02" db="EMBL/GenBank/DDBJ databases">
        <title>Genome sequence of the basidiomycete white-rot fungus Phlebia centrifuga.</title>
        <authorList>
            <person name="Granchi Z."/>
            <person name="Peng M."/>
            <person name="de Vries R.P."/>
            <person name="Hilden K."/>
            <person name="Makela M.R."/>
            <person name="Grigoriev I."/>
            <person name="Riley R."/>
        </authorList>
    </citation>
    <scope>NUCLEOTIDE SEQUENCE [LARGE SCALE GENOMIC DNA]</scope>
    <source>
        <strain evidence="3 4">FBCC195</strain>
    </source>
</reference>
<dbReference type="PANTHER" id="PTHR13452:SF10">
    <property type="entry name" value="THUMP DOMAIN-CONTAINING PROTEIN 1"/>
    <property type="match status" value="1"/>
</dbReference>
<dbReference type="SUPFAM" id="SSF109604">
    <property type="entry name" value="HD-domain/PDEase-like"/>
    <property type="match status" value="1"/>
</dbReference>
<keyword evidence="4" id="KW-1185">Reference proteome</keyword>
<dbReference type="Pfam" id="PF02926">
    <property type="entry name" value="THUMP"/>
    <property type="match status" value="1"/>
</dbReference>
<dbReference type="GO" id="GO:0003723">
    <property type="term" value="F:RNA binding"/>
    <property type="evidence" value="ECO:0007669"/>
    <property type="project" value="UniProtKB-UniRule"/>
</dbReference>
<evidence type="ECO:0000313" key="3">
    <source>
        <dbReference type="EMBL" id="PSR79001.1"/>
    </source>
</evidence>
<evidence type="ECO:0000259" key="2">
    <source>
        <dbReference type="PROSITE" id="PS51165"/>
    </source>
</evidence>
<evidence type="ECO:0000313" key="4">
    <source>
        <dbReference type="Proteomes" id="UP000186601"/>
    </source>
</evidence>
<dbReference type="InterPro" id="IPR004114">
    <property type="entry name" value="THUMP_dom"/>
</dbReference>
<name>A0A2R6NX53_9APHY</name>
<dbReference type="GO" id="GO:0006400">
    <property type="term" value="P:tRNA modification"/>
    <property type="evidence" value="ECO:0007669"/>
    <property type="project" value="InterPro"/>
</dbReference>
<dbReference type="InterPro" id="IPR040183">
    <property type="entry name" value="THUMPD1-like"/>
</dbReference>
<dbReference type="PANTHER" id="PTHR13452">
    <property type="entry name" value="THUMP DOMAIN CONTAINING PROTEIN 1-RELATED"/>
    <property type="match status" value="1"/>
</dbReference>
<evidence type="ECO:0000256" key="1">
    <source>
        <dbReference type="PROSITE-ProRule" id="PRU00529"/>
    </source>
</evidence>
<dbReference type="OrthoDB" id="16547at2759"/>
<accession>A0A2R6NX53</accession>
<proteinExistence type="predicted"/>
<dbReference type="Gene3D" id="3.30.2300.10">
    <property type="entry name" value="THUMP superfamily"/>
    <property type="match status" value="1"/>
</dbReference>
<dbReference type="InterPro" id="IPR003607">
    <property type="entry name" value="HD/PDEase_dom"/>
</dbReference>
<dbReference type="PROSITE" id="PS51165">
    <property type="entry name" value="THUMP"/>
    <property type="match status" value="1"/>
</dbReference>
<dbReference type="FunFam" id="3.30.2300.10:FF:000001">
    <property type="entry name" value="THUMP domain-containing protein 1"/>
    <property type="match status" value="1"/>
</dbReference>
<dbReference type="Proteomes" id="UP000186601">
    <property type="component" value="Unassembled WGS sequence"/>
</dbReference>
<dbReference type="SUPFAM" id="SSF143437">
    <property type="entry name" value="THUMP domain-like"/>
    <property type="match status" value="1"/>
</dbReference>
<dbReference type="Gene3D" id="1.10.3210.50">
    <property type="match status" value="1"/>
</dbReference>
<dbReference type="CDD" id="cd00077">
    <property type="entry name" value="HDc"/>
    <property type="match status" value="1"/>
</dbReference>
<dbReference type="CDD" id="cd11717">
    <property type="entry name" value="THUMP_THUMPD1_like"/>
    <property type="match status" value="1"/>
</dbReference>
<keyword evidence="1" id="KW-0694">RNA-binding</keyword>
<dbReference type="EMBL" id="MLYV02000712">
    <property type="protein sequence ID" value="PSR79001.1"/>
    <property type="molecule type" value="Genomic_DNA"/>
</dbReference>
<dbReference type="STRING" id="98765.A0A2R6NX53"/>
<comment type="caution">
    <text evidence="3">The sequence shown here is derived from an EMBL/GenBank/DDBJ whole genome shotgun (WGS) entry which is preliminary data.</text>
</comment>